<evidence type="ECO:0000256" key="1">
    <source>
        <dbReference type="SAM" id="MobiDB-lite"/>
    </source>
</evidence>
<feature type="region of interest" description="Disordered" evidence="1">
    <location>
        <begin position="269"/>
        <end position="294"/>
    </location>
</feature>
<keyword evidence="3" id="KW-1185">Reference proteome</keyword>
<dbReference type="Proteomes" id="UP000237347">
    <property type="component" value="Unassembled WGS sequence"/>
</dbReference>
<protein>
    <recommendedName>
        <fullName evidence="4">RNase H type-1 domain-containing protein</fullName>
    </recommendedName>
</protein>
<evidence type="ECO:0008006" key="4">
    <source>
        <dbReference type="Google" id="ProtNLM"/>
    </source>
</evidence>
<organism evidence="2 3">
    <name type="scientific">Quercus suber</name>
    <name type="common">Cork oak</name>
    <dbReference type="NCBI Taxonomy" id="58331"/>
    <lineage>
        <taxon>Eukaryota</taxon>
        <taxon>Viridiplantae</taxon>
        <taxon>Streptophyta</taxon>
        <taxon>Embryophyta</taxon>
        <taxon>Tracheophyta</taxon>
        <taxon>Spermatophyta</taxon>
        <taxon>Magnoliopsida</taxon>
        <taxon>eudicotyledons</taxon>
        <taxon>Gunneridae</taxon>
        <taxon>Pentapetalae</taxon>
        <taxon>rosids</taxon>
        <taxon>fabids</taxon>
        <taxon>Fagales</taxon>
        <taxon>Fagaceae</taxon>
        <taxon>Quercus</taxon>
    </lineage>
</organism>
<proteinExistence type="predicted"/>
<sequence>MNLREERNFLDLPDSCVTMIKDLRRSSCSNTRSDLRKRPAIATVMEVLMRLSGGRVSLSMSNTMYVVGLELGSRIQLLVNVQDVDYTNVTLTQLVHYVVNLLKLQSISSSTAKQPEHYGLVVIGDSTLMNYISRPLDNSLIYCYSLILLLFLWTLKGKLSYYSGAIKINCDTAIGQDKAYLAIRDIGITMSKRVETNIPVQAETEAINWAVPPLVTHNIHKTIVESDAKVCIEAMLESSSRPPWIIEQSYDRRSAEPNFDQTENKISASKEIKGPAEAVATAREPHDSPMPKEVRKEWTCDICQLTTKVRKT</sequence>
<evidence type="ECO:0000313" key="2">
    <source>
        <dbReference type="EMBL" id="KAK7838508.1"/>
    </source>
</evidence>
<reference evidence="2 3" key="1">
    <citation type="journal article" date="2018" name="Sci. Data">
        <title>The draft genome sequence of cork oak.</title>
        <authorList>
            <person name="Ramos A.M."/>
            <person name="Usie A."/>
            <person name="Barbosa P."/>
            <person name="Barros P.M."/>
            <person name="Capote T."/>
            <person name="Chaves I."/>
            <person name="Simoes F."/>
            <person name="Abreu I."/>
            <person name="Carrasquinho I."/>
            <person name="Faro C."/>
            <person name="Guimaraes J.B."/>
            <person name="Mendonca D."/>
            <person name="Nobrega F."/>
            <person name="Rodrigues L."/>
            <person name="Saibo N.J.M."/>
            <person name="Varela M.C."/>
            <person name="Egas C."/>
            <person name="Matos J."/>
            <person name="Miguel C.M."/>
            <person name="Oliveira M.M."/>
            <person name="Ricardo C.P."/>
            <person name="Goncalves S."/>
        </authorList>
    </citation>
    <scope>NUCLEOTIDE SEQUENCE [LARGE SCALE GENOMIC DNA]</scope>
    <source>
        <strain evidence="3">cv. HL8</strain>
    </source>
</reference>
<accession>A0AAW0KIN9</accession>
<feature type="compositionally biased region" description="Basic and acidic residues" evidence="1">
    <location>
        <begin position="283"/>
        <end position="294"/>
    </location>
</feature>
<gene>
    <name evidence="2" type="ORF">CFP56_019585</name>
</gene>
<comment type="caution">
    <text evidence="2">The sequence shown here is derived from an EMBL/GenBank/DDBJ whole genome shotgun (WGS) entry which is preliminary data.</text>
</comment>
<name>A0AAW0KIN9_QUESU</name>
<evidence type="ECO:0000313" key="3">
    <source>
        <dbReference type="Proteomes" id="UP000237347"/>
    </source>
</evidence>
<dbReference type="EMBL" id="PKMF04000305">
    <property type="protein sequence ID" value="KAK7838508.1"/>
    <property type="molecule type" value="Genomic_DNA"/>
</dbReference>
<dbReference type="AlphaFoldDB" id="A0AAW0KIN9"/>